<dbReference type="GO" id="GO:0051539">
    <property type="term" value="F:4 iron, 4 sulfur cluster binding"/>
    <property type="evidence" value="ECO:0007669"/>
    <property type="project" value="UniProtKB-KW"/>
</dbReference>
<dbReference type="Gene3D" id="3.40.50.12160">
    <property type="entry name" value="Methylthiotransferase, N-terminal domain"/>
    <property type="match status" value="1"/>
</dbReference>
<feature type="domain" description="MTTase N-terminal" evidence="2">
    <location>
        <begin position="2"/>
        <end position="116"/>
    </location>
</feature>
<dbReference type="SUPFAM" id="SSF102114">
    <property type="entry name" value="Radical SAM enzymes"/>
    <property type="match status" value="1"/>
</dbReference>
<accession>A0A2M7AT33</accession>
<dbReference type="Pfam" id="PF00919">
    <property type="entry name" value="UPF0004"/>
    <property type="match status" value="1"/>
</dbReference>
<dbReference type="Pfam" id="PF04055">
    <property type="entry name" value="Radical_SAM"/>
    <property type="match status" value="1"/>
</dbReference>
<dbReference type="CDD" id="cd01335">
    <property type="entry name" value="Radical_SAM"/>
    <property type="match status" value="1"/>
</dbReference>
<dbReference type="SFLD" id="SFLDG01082">
    <property type="entry name" value="B12-binding_domain_containing"/>
    <property type="match status" value="1"/>
</dbReference>
<dbReference type="PROSITE" id="PS51449">
    <property type="entry name" value="MTTASE_N"/>
    <property type="match status" value="1"/>
</dbReference>
<evidence type="ECO:0000259" key="2">
    <source>
        <dbReference type="PROSITE" id="PS51449"/>
    </source>
</evidence>
<dbReference type="InterPro" id="IPR023404">
    <property type="entry name" value="rSAM_horseshoe"/>
</dbReference>
<dbReference type="GO" id="GO:0046872">
    <property type="term" value="F:metal ion binding"/>
    <property type="evidence" value="ECO:0007669"/>
    <property type="project" value="UniProtKB-KW"/>
</dbReference>
<evidence type="ECO:0000259" key="3">
    <source>
        <dbReference type="PROSITE" id="PS51918"/>
    </source>
</evidence>
<evidence type="ECO:0000256" key="1">
    <source>
        <dbReference type="ARBA" id="ARBA00022679"/>
    </source>
</evidence>
<dbReference type="InterPro" id="IPR006638">
    <property type="entry name" value="Elp3/MiaA/NifB-like_rSAM"/>
</dbReference>
<feature type="domain" description="Radical SAM core" evidence="3">
    <location>
        <begin position="120"/>
        <end position="348"/>
    </location>
</feature>
<dbReference type="InterPro" id="IPR058240">
    <property type="entry name" value="rSAM_sf"/>
</dbReference>
<dbReference type="EMBL" id="PEWA01000007">
    <property type="protein sequence ID" value="PIU73790.1"/>
    <property type="molecule type" value="Genomic_DNA"/>
</dbReference>
<dbReference type="PROSITE" id="PS51918">
    <property type="entry name" value="RADICAL_SAM"/>
    <property type="match status" value="1"/>
</dbReference>
<dbReference type="InterPro" id="IPR013848">
    <property type="entry name" value="Methylthiotransferase_N"/>
</dbReference>
<dbReference type="Gene3D" id="3.80.30.20">
    <property type="entry name" value="tm_1862 like domain"/>
    <property type="match status" value="1"/>
</dbReference>
<reference evidence="5" key="1">
    <citation type="submission" date="2017-09" db="EMBL/GenBank/DDBJ databases">
        <title>Depth-based differentiation of microbial function through sediment-hosted aquifers and enrichment of novel symbionts in the deep terrestrial subsurface.</title>
        <authorList>
            <person name="Probst A.J."/>
            <person name="Ladd B."/>
            <person name="Jarett J.K."/>
            <person name="Geller-Mcgrath D.E."/>
            <person name="Sieber C.M.K."/>
            <person name="Emerson J.B."/>
            <person name="Anantharaman K."/>
            <person name="Thomas B.C."/>
            <person name="Malmstrom R."/>
            <person name="Stieglmeier M."/>
            <person name="Klingl A."/>
            <person name="Woyke T."/>
            <person name="Ryan C.M."/>
            <person name="Banfield J.F."/>
        </authorList>
    </citation>
    <scope>NUCLEOTIDE SEQUENCE [LARGE SCALE GENOMIC DNA]</scope>
</reference>
<sequence length="355" mass="40297">MKYFSVFNLGCRVNAAETNLFAQTLINEGFTPRHSRKSGNPPSIIFINTCSVTAKANVESLGLIRHLKKQYPQAQIVISGCADTKNIKNLPNLSFLPNTNKETKLNILKSLYDTKVDDKFSHTHRYLLKVQAGCTAACSYCTVPLRRPYLWFLTINDAVNTVNQTVINDYQEIIITGVNLNQYAPGFSNLVEALLTQTKISLISFGSIPLLCIDNKFLNLYKKYSPRLSHFLHIPLQSGSDKILKLMHRSYTKKIILEKIRNLKLEIKNLSIGTDIIVGFPGETESDFKETLNLCKHIGFQKIHVFRFSPRPHTPAQKLSQKYPLLSKTEISKRSRLIRSLIFQTTLPSHQTPET</sequence>
<gene>
    <name evidence="4" type="ORF">COS78_00430</name>
</gene>
<keyword evidence="1" id="KW-0808">Transferase</keyword>
<proteinExistence type="predicted"/>
<dbReference type="SFLD" id="SFLDS00029">
    <property type="entry name" value="Radical_SAM"/>
    <property type="match status" value="1"/>
</dbReference>
<evidence type="ECO:0000313" key="5">
    <source>
        <dbReference type="Proteomes" id="UP000231407"/>
    </source>
</evidence>
<dbReference type="AlphaFoldDB" id="A0A2M7AT33"/>
<evidence type="ECO:0000313" key="4">
    <source>
        <dbReference type="EMBL" id="PIU73790.1"/>
    </source>
</evidence>
<dbReference type="PANTHER" id="PTHR11918">
    <property type="entry name" value="RADICAL SAM PROTEINS"/>
    <property type="match status" value="1"/>
</dbReference>
<dbReference type="Proteomes" id="UP000231407">
    <property type="component" value="Unassembled WGS sequence"/>
</dbReference>
<protein>
    <submittedName>
        <fullName evidence="4">Uncharacterized protein</fullName>
    </submittedName>
</protein>
<comment type="caution">
    <text evidence="4">The sequence shown here is derived from an EMBL/GenBank/DDBJ whole genome shotgun (WGS) entry which is preliminary data.</text>
</comment>
<name>A0A2M7AT33_9BACT</name>
<dbReference type="GO" id="GO:0035598">
    <property type="term" value="F:tRNA (N(6)-L-threonylcarbamoyladenosine(37)-C(2))-methylthiotransferase activity"/>
    <property type="evidence" value="ECO:0007669"/>
    <property type="project" value="TreeGrafter"/>
</dbReference>
<dbReference type="PANTHER" id="PTHR11918:SF45">
    <property type="entry name" value="THREONYLCARBAMOYLADENOSINE TRNA METHYLTHIOTRANSFERASE"/>
    <property type="match status" value="1"/>
</dbReference>
<dbReference type="InterPro" id="IPR038135">
    <property type="entry name" value="Methylthiotransferase_N_sf"/>
</dbReference>
<dbReference type="InterPro" id="IPR007197">
    <property type="entry name" value="rSAM"/>
</dbReference>
<organism evidence="4 5">
    <name type="scientific">Candidatus Shapirobacteria bacterium CG06_land_8_20_14_3_00_40_12</name>
    <dbReference type="NCBI Taxonomy" id="1974881"/>
    <lineage>
        <taxon>Bacteria</taxon>
        <taxon>Candidatus Shapironibacteriota</taxon>
    </lineage>
</organism>
<dbReference type="SMART" id="SM00729">
    <property type="entry name" value="Elp3"/>
    <property type="match status" value="1"/>
</dbReference>